<evidence type="ECO:0008006" key="4">
    <source>
        <dbReference type="Google" id="ProtNLM"/>
    </source>
</evidence>
<keyword evidence="3" id="KW-1185">Reference proteome</keyword>
<dbReference type="STRING" id="68223.GCA_002028425_05434"/>
<dbReference type="SUPFAM" id="SSF89372">
    <property type="entry name" value="Fucose-specific lectin"/>
    <property type="match status" value="1"/>
</dbReference>
<reference evidence="2 3" key="1">
    <citation type="submission" date="2015-02" db="EMBL/GenBank/DDBJ databases">
        <authorList>
            <person name="Ju K.-S."/>
            <person name="Doroghazi J.R."/>
            <person name="Metcalf W."/>
        </authorList>
    </citation>
    <scope>NUCLEOTIDE SEQUENCE [LARGE SCALE GENOMIC DNA]</scope>
    <source>
        <strain evidence="2 3">NRRL ISP-5550</strain>
    </source>
</reference>
<organism evidence="2 3">
    <name type="scientific">Streptomyces katrae</name>
    <dbReference type="NCBI Taxonomy" id="68223"/>
    <lineage>
        <taxon>Bacteria</taxon>
        <taxon>Bacillati</taxon>
        <taxon>Actinomycetota</taxon>
        <taxon>Actinomycetes</taxon>
        <taxon>Kitasatosporales</taxon>
        <taxon>Streptomycetaceae</taxon>
        <taxon>Streptomyces</taxon>
    </lineage>
</organism>
<evidence type="ECO:0000256" key="1">
    <source>
        <dbReference type="SAM" id="MobiDB-lite"/>
    </source>
</evidence>
<proteinExistence type="predicted"/>
<evidence type="ECO:0000313" key="3">
    <source>
        <dbReference type="Proteomes" id="UP000033551"/>
    </source>
</evidence>
<gene>
    <name evidence="2" type="ORF">VR44_04355</name>
</gene>
<feature type="region of interest" description="Disordered" evidence="1">
    <location>
        <begin position="1"/>
        <end position="35"/>
    </location>
</feature>
<accession>A0A0F4JYK7</accession>
<dbReference type="EMBL" id="JZWV01000079">
    <property type="protein sequence ID" value="KJY38071.1"/>
    <property type="molecule type" value="Genomic_DNA"/>
</dbReference>
<evidence type="ECO:0000313" key="2">
    <source>
        <dbReference type="EMBL" id="KJY38071.1"/>
    </source>
</evidence>
<protein>
    <recommendedName>
        <fullName evidence="4">LmbE family protein</fullName>
    </recommendedName>
</protein>
<dbReference type="Proteomes" id="UP000033551">
    <property type="component" value="Unassembled WGS sequence"/>
</dbReference>
<dbReference type="RefSeq" id="WP_045946014.1">
    <property type="nucleotide sequence ID" value="NZ_JZWV01000079.1"/>
</dbReference>
<dbReference type="PATRIC" id="fig|68223.7.peg.439"/>
<comment type="caution">
    <text evidence="2">The sequence shown here is derived from an EMBL/GenBank/DDBJ whole genome shotgun (WGS) entry which is preliminary data.</text>
</comment>
<dbReference type="OrthoDB" id="4307815at2"/>
<name>A0A0F4JYK7_9ACTN</name>
<sequence length="375" mass="39493">MATRSRRSPNKSPQRPSGPSPAPARDGNPAALGPLTGRWVLAGKDGRLTAYARTGGGLLRWTEQVPGGPGWNGPDFFPADGLTDLSVGQGPDGYAHFTGRRRAPNGDTETLTYHHAVQYQSGRPIGPWESLGTLYHNVEMSLRGGPPTVTVDAQGAPHIFVRNNGRGIHMKRQDSKGNWGRWEDLRGSMTFEGGCASSTADGLTGFAAPGEKGLTFWAQDAPGGPLKMGEVVPYLARDGSLAALETAPRRVTHFWHAADGSGVYAHREGAGVMALGGGPAYGAVAAVRALVDGYDCTVLAHRGADGRTALAAYPTENEAAGLWWTAIGEECPDSPALAVDAHGLVVIASISARGELLVNRQKDSSGLSLGRWQRF</sequence>
<dbReference type="AlphaFoldDB" id="A0A0F4JYK7"/>